<dbReference type="EMBL" id="GBRH01237007">
    <property type="protein sequence ID" value="JAD60888.1"/>
    <property type="molecule type" value="Transcribed_RNA"/>
</dbReference>
<reference evidence="1" key="1">
    <citation type="submission" date="2014-09" db="EMBL/GenBank/DDBJ databases">
        <authorList>
            <person name="Magalhaes I.L.F."/>
            <person name="Oliveira U."/>
            <person name="Santos F.R."/>
            <person name="Vidigal T.H.D.A."/>
            <person name="Brescovit A.D."/>
            <person name="Santos A.J."/>
        </authorList>
    </citation>
    <scope>NUCLEOTIDE SEQUENCE</scope>
    <source>
        <tissue evidence="1">Shoot tissue taken approximately 20 cm above the soil surface</tissue>
    </source>
</reference>
<proteinExistence type="predicted"/>
<organism evidence="1">
    <name type="scientific">Arundo donax</name>
    <name type="common">Giant reed</name>
    <name type="synonym">Donax arundinaceus</name>
    <dbReference type="NCBI Taxonomy" id="35708"/>
    <lineage>
        <taxon>Eukaryota</taxon>
        <taxon>Viridiplantae</taxon>
        <taxon>Streptophyta</taxon>
        <taxon>Embryophyta</taxon>
        <taxon>Tracheophyta</taxon>
        <taxon>Spermatophyta</taxon>
        <taxon>Magnoliopsida</taxon>
        <taxon>Liliopsida</taxon>
        <taxon>Poales</taxon>
        <taxon>Poaceae</taxon>
        <taxon>PACMAD clade</taxon>
        <taxon>Arundinoideae</taxon>
        <taxon>Arundineae</taxon>
        <taxon>Arundo</taxon>
    </lineage>
</organism>
<accession>A0A0A9BFE9</accession>
<dbReference type="AlphaFoldDB" id="A0A0A9BFE9"/>
<reference evidence="1" key="2">
    <citation type="journal article" date="2015" name="Data Brief">
        <title>Shoot transcriptome of the giant reed, Arundo donax.</title>
        <authorList>
            <person name="Barrero R.A."/>
            <person name="Guerrero F.D."/>
            <person name="Moolhuijzen P."/>
            <person name="Goolsby J.A."/>
            <person name="Tidwell J."/>
            <person name="Bellgard S.E."/>
            <person name="Bellgard M.I."/>
        </authorList>
    </citation>
    <scope>NUCLEOTIDE SEQUENCE</scope>
    <source>
        <tissue evidence="1">Shoot tissue taken approximately 20 cm above the soil surface</tissue>
    </source>
</reference>
<name>A0A0A9BFE9_ARUDO</name>
<sequence length="34" mass="4297">MFAYTHYVVMWFRYAKLSIFLKKTKQNNKTVYFE</sequence>
<protein>
    <submittedName>
        <fullName evidence="1">Uncharacterized protein</fullName>
    </submittedName>
</protein>
<evidence type="ECO:0000313" key="1">
    <source>
        <dbReference type="EMBL" id="JAD60888.1"/>
    </source>
</evidence>